<keyword evidence="1" id="KW-0732">Signal</keyword>
<dbReference type="GO" id="GO:0030162">
    <property type="term" value="P:regulation of proteolysis"/>
    <property type="evidence" value="ECO:0007669"/>
    <property type="project" value="TreeGrafter"/>
</dbReference>
<dbReference type="EMBL" id="LC516887">
    <property type="protein sequence ID" value="BBU42025.1"/>
    <property type="molecule type" value="Genomic_DNA"/>
</dbReference>
<organism evidence="2">
    <name type="scientific">Diffractella curvata</name>
    <dbReference type="NCBI Taxonomy" id="2819868"/>
    <lineage>
        <taxon>Eukaryota</taxon>
        <taxon>Fungi</taxon>
        <taxon>Dikarya</taxon>
        <taxon>Ascomycota</taxon>
        <taxon>Pezizomycotina</taxon>
        <taxon>Sordariomycetes</taxon>
        <taxon>Sordariomycetidae</taxon>
        <taxon>Sordariales</taxon>
        <taxon>Lasiosphaeriaceae</taxon>
        <taxon>Diffractella</taxon>
    </lineage>
</organism>
<dbReference type="Pfam" id="PF01161">
    <property type="entry name" value="PBP"/>
    <property type="match status" value="1"/>
</dbReference>
<dbReference type="PANTHER" id="PTHR11362">
    <property type="entry name" value="PHOSPHATIDYLETHANOLAMINE-BINDING PROTEIN"/>
    <property type="match status" value="1"/>
</dbReference>
<sequence length="205" mass="22828">MYASTRLVLSIFLLGLSIAQTPPGFTPSCDQNLGVTYPNKASIIIPGSRLLASDTAIQPRLSAASDVLKEDGKYLLVMLDPDVQFPKQPTTTILHWMEPGFQYNKTSLALTPVSDPEAESVASYAGPHPPIGQIHRYILLLFWQPEDYRLPKEFKSFIPADIPHRIDFDVVRFVEAAELGKPIAASYFIAEGLRSNMKDELRRVV</sequence>
<dbReference type="SUPFAM" id="SSF49777">
    <property type="entry name" value="PEBP-like"/>
    <property type="match status" value="1"/>
</dbReference>
<dbReference type="EMBL" id="MT724049">
    <property type="protein sequence ID" value="QTE75991.1"/>
    <property type="molecule type" value="Genomic_DNA"/>
</dbReference>
<proteinExistence type="predicted"/>
<feature type="chain" id="PRO_5036208099" evidence="1">
    <location>
        <begin position="20"/>
        <end position="205"/>
    </location>
</feature>
<dbReference type="GO" id="GO:0046578">
    <property type="term" value="P:regulation of Ras protein signal transduction"/>
    <property type="evidence" value="ECO:0007669"/>
    <property type="project" value="TreeGrafter"/>
</dbReference>
<evidence type="ECO:0000313" key="3">
    <source>
        <dbReference type="EMBL" id="QTE75991.1"/>
    </source>
</evidence>
<dbReference type="InterPro" id="IPR036610">
    <property type="entry name" value="PEBP-like_sf"/>
</dbReference>
<gene>
    <name evidence="2" type="primary">zopN</name>
    <name evidence="3" type="synonym">zopL1</name>
</gene>
<name>A0A7R6QY35_9PEZI</name>
<dbReference type="AlphaFoldDB" id="A0A7R6QY35"/>
<dbReference type="InterPro" id="IPR035810">
    <property type="entry name" value="PEBP_euk"/>
</dbReference>
<dbReference type="PANTHER" id="PTHR11362:SF78">
    <property type="entry name" value="PROTEASE INHIBITOR"/>
    <property type="match status" value="1"/>
</dbReference>
<reference evidence="3" key="1">
    <citation type="journal article" date="2020" name="Chem. Sci.">
        <title>Uncovering biosynthetic relationships between antifungal nonadrides and octadrides.</title>
        <authorList>
            <person name="de Mattos-Shipley K.M.J."/>
            <person name="Spencer C."/>
            <person name="Greco C."/>
            <person name="Heard D.M."/>
            <person name="O'Flynn D.E."/>
            <person name="Dao T.T."/>
            <person name="Song Z."/>
            <person name="Mulholland N.P."/>
            <person name="Vincent J.L."/>
            <person name="Simpson T.J."/>
            <person name="Cox R.R."/>
            <person name="Bailey A.M."/>
            <person name="Willis C.L."/>
        </authorList>
    </citation>
    <scope>NUCLEOTIDE SEQUENCE</scope>
    <source>
        <strain evidence="3">CBS 591.74</strain>
    </source>
</reference>
<dbReference type="Gene3D" id="3.90.280.10">
    <property type="entry name" value="PEBP-like"/>
    <property type="match status" value="1"/>
</dbReference>
<dbReference type="GO" id="GO:0030414">
    <property type="term" value="F:peptidase inhibitor activity"/>
    <property type="evidence" value="ECO:0007669"/>
    <property type="project" value="TreeGrafter"/>
</dbReference>
<protein>
    <submittedName>
        <fullName evidence="3">ZopL1</fullName>
    </submittedName>
</protein>
<dbReference type="CDD" id="cd00866">
    <property type="entry name" value="PEBP_euk"/>
    <property type="match status" value="1"/>
</dbReference>
<evidence type="ECO:0000313" key="2">
    <source>
        <dbReference type="EMBL" id="BBU42025.1"/>
    </source>
</evidence>
<dbReference type="GO" id="GO:0005543">
    <property type="term" value="F:phospholipid binding"/>
    <property type="evidence" value="ECO:0007669"/>
    <property type="project" value="TreeGrafter"/>
</dbReference>
<dbReference type="InterPro" id="IPR008914">
    <property type="entry name" value="PEBP"/>
</dbReference>
<reference evidence="2" key="2">
    <citation type="journal article" date="2020" name="Org. Lett.">
        <title>Oxidative Ring Contraction by a Multifunctional Dioxygenase Generates the Core Cycloocatadiene in the Biosynthesis of Fungal Dimeric Anhydride Zopfiellin.</title>
        <authorList>
            <person name="Shiina T."/>
            <person name="Ozaki T."/>
            <person name="Matsu Y."/>
            <person name="Nagamine S."/>
            <person name="Liu C."/>
            <person name="Hashimoto M."/>
            <person name="Minami A."/>
            <person name="Oikawa H."/>
        </authorList>
    </citation>
    <scope>NUCLEOTIDE SEQUENCE</scope>
    <source>
        <strain evidence="2">No. 37-3</strain>
    </source>
</reference>
<evidence type="ECO:0000256" key="1">
    <source>
        <dbReference type="SAM" id="SignalP"/>
    </source>
</evidence>
<accession>A0A7R6QY35</accession>
<feature type="signal peptide" evidence="1">
    <location>
        <begin position="1"/>
        <end position="19"/>
    </location>
</feature>